<keyword evidence="1" id="KW-0092">Biotin</keyword>
<evidence type="ECO:0000313" key="7">
    <source>
        <dbReference type="Proteomes" id="UP000663852"/>
    </source>
</evidence>
<evidence type="ECO:0000256" key="2">
    <source>
        <dbReference type="PROSITE-ProRule" id="PRU00409"/>
    </source>
</evidence>
<gene>
    <name evidence="4" type="ORF">EDS130_LOCUS30867</name>
    <name evidence="5" type="ORF">XAT740_LOCUS47452</name>
</gene>
<accession>A0A815DUG4</accession>
<dbReference type="SUPFAM" id="SSF56059">
    <property type="entry name" value="Glutathione synthetase ATP-binding domain-like"/>
    <property type="match status" value="1"/>
</dbReference>
<dbReference type="InterPro" id="IPR005479">
    <property type="entry name" value="CPAse_ATP-bd"/>
</dbReference>
<dbReference type="EMBL" id="CAJNOR010006581">
    <property type="protein sequence ID" value="CAF1598925.1"/>
    <property type="molecule type" value="Genomic_DNA"/>
</dbReference>
<dbReference type="PROSITE" id="PS50975">
    <property type="entry name" value="ATP_GRASP"/>
    <property type="match status" value="1"/>
</dbReference>
<dbReference type="AlphaFoldDB" id="A0A815DUG4"/>
<protein>
    <recommendedName>
        <fullName evidence="3">ATP-grasp domain-containing protein</fullName>
    </recommendedName>
</protein>
<dbReference type="InterPro" id="IPR050856">
    <property type="entry name" value="Biotin_carboxylase_complex"/>
</dbReference>
<dbReference type="Gene3D" id="3.30.470.20">
    <property type="entry name" value="ATP-grasp fold, B domain"/>
    <property type="match status" value="1"/>
</dbReference>
<dbReference type="Pfam" id="PF02786">
    <property type="entry name" value="CPSase_L_D2"/>
    <property type="match status" value="1"/>
</dbReference>
<evidence type="ECO:0000313" key="4">
    <source>
        <dbReference type="EMBL" id="CAF1305975.1"/>
    </source>
</evidence>
<keyword evidence="2" id="KW-0547">Nucleotide-binding</keyword>
<dbReference type="PANTHER" id="PTHR18866:SF128">
    <property type="entry name" value="UREA AMIDOLYASE"/>
    <property type="match status" value="1"/>
</dbReference>
<evidence type="ECO:0000256" key="1">
    <source>
        <dbReference type="ARBA" id="ARBA00023267"/>
    </source>
</evidence>
<keyword evidence="2" id="KW-0067">ATP-binding</keyword>
<name>A0A815DUG4_ADIRI</name>
<feature type="domain" description="ATP-grasp" evidence="3">
    <location>
        <begin position="31"/>
        <end position="153"/>
    </location>
</feature>
<reference evidence="4" key="1">
    <citation type="submission" date="2021-02" db="EMBL/GenBank/DDBJ databases">
        <authorList>
            <person name="Nowell W R."/>
        </authorList>
    </citation>
    <scope>NUCLEOTIDE SEQUENCE</scope>
</reference>
<dbReference type="Proteomes" id="UP000663852">
    <property type="component" value="Unassembled WGS sequence"/>
</dbReference>
<dbReference type="EMBL" id="CAJNOJ010000220">
    <property type="protein sequence ID" value="CAF1305975.1"/>
    <property type="molecule type" value="Genomic_DNA"/>
</dbReference>
<dbReference type="InterPro" id="IPR011761">
    <property type="entry name" value="ATP-grasp"/>
</dbReference>
<evidence type="ECO:0000259" key="3">
    <source>
        <dbReference type="PROSITE" id="PS50975"/>
    </source>
</evidence>
<dbReference type="PANTHER" id="PTHR18866">
    <property type="entry name" value="CARBOXYLASE:PYRUVATE/ACETYL-COA/PROPIONYL-COA CARBOXYLASE"/>
    <property type="match status" value="1"/>
</dbReference>
<dbReference type="GO" id="GO:0005524">
    <property type="term" value="F:ATP binding"/>
    <property type="evidence" value="ECO:0007669"/>
    <property type="project" value="UniProtKB-UniRule"/>
</dbReference>
<dbReference type="GO" id="GO:0046872">
    <property type="term" value="F:metal ion binding"/>
    <property type="evidence" value="ECO:0007669"/>
    <property type="project" value="InterPro"/>
</dbReference>
<evidence type="ECO:0000313" key="5">
    <source>
        <dbReference type="EMBL" id="CAF1598925.1"/>
    </source>
</evidence>
<dbReference type="OrthoDB" id="5975217at2759"/>
<dbReference type="InterPro" id="IPR013815">
    <property type="entry name" value="ATP_grasp_subdomain_1"/>
</dbReference>
<dbReference type="Gene3D" id="3.30.1490.20">
    <property type="entry name" value="ATP-grasp fold, A domain"/>
    <property type="match status" value="1"/>
</dbReference>
<evidence type="ECO:0000313" key="6">
    <source>
        <dbReference type="Proteomes" id="UP000663828"/>
    </source>
</evidence>
<keyword evidence="6" id="KW-1185">Reference proteome</keyword>
<proteinExistence type="predicted"/>
<sequence length="220" mass="24778">MVRCSSNEKELIEMFEKVRRTGKKFLKNNGIYLERLVDSACHIEIQIFGDGQGYVIGLSERDCSLQRRHQKIVEEAPASNLSDDNRSRLQDAAIRLGSLIKYRSAGTVEFVYDRDPNEIYFLEVNCRLQVKHSFSFLRFSSLSVISGRTSGYRSHPSAAGLECTLIGPTFVLGKFGGYASRLIKSGDTLHIDSSISHEIPANVLKPIIPTYPNIDSDEEW</sequence>
<organism evidence="4 7">
    <name type="scientific">Adineta ricciae</name>
    <name type="common">Rotifer</name>
    <dbReference type="NCBI Taxonomy" id="249248"/>
    <lineage>
        <taxon>Eukaryota</taxon>
        <taxon>Metazoa</taxon>
        <taxon>Spiralia</taxon>
        <taxon>Gnathifera</taxon>
        <taxon>Rotifera</taxon>
        <taxon>Eurotatoria</taxon>
        <taxon>Bdelloidea</taxon>
        <taxon>Adinetida</taxon>
        <taxon>Adinetidae</taxon>
        <taxon>Adineta</taxon>
    </lineage>
</organism>
<dbReference type="Proteomes" id="UP000663828">
    <property type="component" value="Unassembled WGS sequence"/>
</dbReference>
<comment type="caution">
    <text evidence="4">The sequence shown here is derived from an EMBL/GenBank/DDBJ whole genome shotgun (WGS) entry which is preliminary data.</text>
</comment>